<evidence type="ECO:0000313" key="8">
    <source>
        <dbReference type="Proteomes" id="UP001642501"/>
    </source>
</evidence>
<evidence type="ECO:0000256" key="3">
    <source>
        <dbReference type="ARBA" id="ARBA00022723"/>
    </source>
</evidence>
<sequence length="282" mass="30287">MPRAAVIALSHGGGPLPVLGDPSHDALVKSMRTRVPAILGLNANANANAGAQRRPKAIVLVTAHWSERVPTISSGNKPTLLYDYGGFPPDAYKLKYDAPGSPEVAQRVASLLQNNGFRPQLDNTRGWDHGVFVPMLLVHPDADIPVVQVSVLASEDPVAHFSMGRALAPLRDENIAIVGSGFASFHNLQLMFAGVTRDPSTRTQLEAWNRAVTAAVTEPNAAAREAAMTQWRSFPAAYVAHPRGGAEHFMPLIVCAGAAGDEAGKTYTDHFQGMDVMSYYWE</sequence>
<evidence type="ECO:0000259" key="6">
    <source>
        <dbReference type="Pfam" id="PF02900"/>
    </source>
</evidence>
<dbReference type="PIRSF" id="PIRSF006157">
    <property type="entry name" value="Doxgns_DODA"/>
    <property type="match status" value="1"/>
</dbReference>
<dbReference type="InterPro" id="IPR004183">
    <property type="entry name" value="Xdiol_dOase_suB"/>
</dbReference>
<feature type="domain" description="Extradiol ring-cleavage dioxygenase class III enzyme subunit B" evidence="6">
    <location>
        <begin position="48"/>
        <end position="271"/>
    </location>
</feature>
<dbReference type="Gene3D" id="3.40.830.10">
    <property type="entry name" value="LigB-like"/>
    <property type="match status" value="1"/>
</dbReference>
<evidence type="ECO:0000256" key="1">
    <source>
        <dbReference type="ARBA" id="ARBA00001947"/>
    </source>
</evidence>
<dbReference type="SUPFAM" id="SSF53213">
    <property type="entry name" value="LigB-like"/>
    <property type="match status" value="1"/>
</dbReference>
<keyword evidence="3" id="KW-0479">Metal-binding</keyword>
<gene>
    <name evidence="7" type="ORF">SEPCBS57363_001131</name>
</gene>
<protein>
    <recommendedName>
        <fullName evidence="6">Extradiol ring-cleavage dioxygenase class III enzyme subunit B domain-containing protein</fullName>
    </recommendedName>
</protein>
<dbReference type="EMBL" id="CAWUOM010000011">
    <property type="protein sequence ID" value="CAK7264548.1"/>
    <property type="molecule type" value="Genomic_DNA"/>
</dbReference>
<proteinExistence type="inferred from homology"/>
<evidence type="ECO:0000256" key="2">
    <source>
        <dbReference type="ARBA" id="ARBA00007581"/>
    </source>
</evidence>
<dbReference type="InterPro" id="IPR014436">
    <property type="entry name" value="Extradiol_dOase_DODA"/>
</dbReference>
<dbReference type="Proteomes" id="UP001642501">
    <property type="component" value="Unassembled WGS sequence"/>
</dbReference>
<reference evidence="7 8" key="1">
    <citation type="submission" date="2024-01" db="EMBL/GenBank/DDBJ databases">
        <authorList>
            <person name="Allen C."/>
            <person name="Tagirdzhanova G."/>
        </authorList>
    </citation>
    <scope>NUCLEOTIDE SEQUENCE [LARGE SCALE GENOMIC DNA]</scope>
    <source>
        <strain evidence="7 8">CBS 573.63</strain>
    </source>
</reference>
<accession>A0ABP0D8J6</accession>
<dbReference type="PANTHER" id="PTHR30096:SF0">
    <property type="entry name" value="4,5-DOPA DIOXYGENASE EXTRADIOL-LIKE PROTEIN"/>
    <property type="match status" value="1"/>
</dbReference>
<comment type="similarity">
    <text evidence="2">Belongs to the DODA-type extradiol aromatic ring-opening dioxygenase family.</text>
</comment>
<comment type="cofactor">
    <cofactor evidence="1">
        <name>Zn(2+)</name>
        <dbReference type="ChEBI" id="CHEBI:29105"/>
    </cofactor>
</comment>
<dbReference type="Pfam" id="PF02900">
    <property type="entry name" value="LigB"/>
    <property type="match status" value="1"/>
</dbReference>
<keyword evidence="8" id="KW-1185">Reference proteome</keyword>
<evidence type="ECO:0000313" key="7">
    <source>
        <dbReference type="EMBL" id="CAK7264548.1"/>
    </source>
</evidence>
<name>A0ABP0D8J6_9PEZI</name>
<comment type="caution">
    <text evidence="7">The sequence shown here is derived from an EMBL/GenBank/DDBJ whole genome shotgun (WGS) entry which is preliminary data.</text>
</comment>
<dbReference type="CDD" id="cd07363">
    <property type="entry name" value="45_DOPA_Dioxygenase"/>
    <property type="match status" value="1"/>
</dbReference>
<organism evidence="7 8">
    <name type="scientific">Sporothrix epigloea</name>
    <dbReference type="NCBI Taxonomy" id="1892477"/>
    <lineage>
        <taxon>Eukaryota</taxon>
        <taxon>Fungi</taxon>
        <taxon>Dikarya</taxon>
        <taxon>Ascomycota</taxon>
        <taxon>Pezizomycotina</taxon>
        <taxon>Sordariomycetes</taxon>
        <taxon>Sordariomycetidae</taxon>
        <taxon>Ophiostomatales</taxon>
        <taxon>Ophiostomataceae</taxon>
        <taxon>Sporothrix</taxon>
    </lineage>
</organism>
<evidence type="ECO:0000256" key="4">
    <source>
        <dbReference type="ARBA" id="ARBA00022833"/>
    </source>
</evidence>
<keyword evidence="4" id="KW-0862">Zinc</keyword>
<dbReference type="PANTHER" id="PTHR30096">
    <property type="entry name" value="4,5-DOPA DIOXYGENASE EXTRADIOL-LIKE PROTEIN"/>
    <property type="match status" value="1"/>
</dbReference>
<evidence type="ECO:0000256" key="5">
    <source>
        <dbReference type="ARBA" id="ARBA00023002"/>
    </source>
</evidence>
<keyword evidence="5" id="KW-0560">Oxidoreductase</keyword>